<reference evidence="2" key="1">
    <citation type="journal article" date="2023" name="Front. Plant Sci.">
        <title>Chromosomal-level genome assembly of Melastoma candidum provides insights into trichome evolution.</title>
        <authorList>
            <person name="Zhong Y."/>
            <person name="Wu W."/>
            <person name="Sun C."/>
            <person name="Zou P."/>
            <person name="Liu Y."/>
            <person name="Dai S."/>
            <person name="Zhou R."/>
        </authorList>
    </citation>
    <scope>NUCLEOTIDE SEQUENCE [LARGE SCALE GENOMIC DNA]</scope>
</reference>
<proteinExistence type="predicted"/>
<evidence type="ECO:0000313" key="1">
    <source>
        <dbReference type="EMBL" id="KAI4366019.1"/>
    </source>
</evidence>
<keyword evidence="2" id="KW-1185">Reference proteome</keyword>
<organism evidence="1 2">
    <name type="scientific">Melastoma candidum</name>
    <dbReference type="NCBI Taxonomy" id="119954"/>
    <lineage>
        <taxon>Eukaryota</taxon>
        <taxon>Viridiplantae</taxon>
        <taxon>Streptophyta</taxon>
        <taxon>Embryophyta</taxon>
        <taxon>Tracheophyta</taxon>
        <taxon>Spermatophyta</taxon>
        <taxon>Magnoliopsida</taxon>
        <taxon>eudicotyledons</taxon>
        <taxon>Gunneridae</taxon>
        <taxon>Pentapetalae</taxon>
        <taxon>rosids</taxon>
        <taxon>malvids</taxon>
        <taxon>Myrtales</taxon>
        <taxon>Melastomataceae</taxon>
        <taxon>Melastomatoideae</taxon>
        <taxon>Melastomateae</taxon>
        <taxon>Melastoma</taxon>
    </lineage>
</organism>
<protein>
    <submittedName>
        <fullName evidence="1">Uncharacterized protein</fullName>
    </submittedName>
</protein>
<name>A0ACB9QLJ8_9MYRT</name>
<evidence type="ECO:0000313" key="2">
    <source>
        <dbReference type="Proteomes" id="UP001057402"/>
    </source>
</evidence>
<comment type="caution">
    <text evidence="1">The sequence shown here is derived from an EMBL/GenBank/DDBJ whole genome shotgun (WGS) entry which is preliminary data.</text>
</comment>
<dbReference type="Proteomes" id="UP001057402">
    <property type="component" value="Chromosome 6"/>
</dbReference>
<dbReference type="EMBL" id="CM042885">
    <property type="protein sequence ID" value="KAI4366019.1"/>
    <property type="molecule type" value="Genomic_DNA"/>
</dbReference>
<sequence>MILQSNCKDWNIWDSSSGDSWVGKLPFELQEKGDLLIGRISGTTVIAENERRAEHDHKEMENEMIGSILRMKAM</sequence>
<gene>
    <name evidence="1" type="ORF">MLD38_021948</name>
</gene>
<accession>A0ACB9QLJ8</accession>